<evidence type="ECO:0000313" key="2">
    <source>
        <dbReference type="Proteomes" id="UP000228900"/>
    </source>
</evidence>
<evidence type="ECO:0008006" key="3">
    <source>
        <dbReference type="Google" id="ProtNLM"/>
    </source>
</evidence>
<protein>
    <recommendedName>
        <fullName evidence="3">LamG-like jellyroll fold domain-containing protein</fullName>
    </recommendedName>
</protein>
<organism evidence="1 2">
    <name type="scientific">Candidatus Falkowbacteria bacterium CG10_big_fil_rev_8_21_14_0_10_39_9</name>
    <dbReference type="NCBI Taxonomy" id="1974566"/>
    <lineage>
        <taxon>Bacteria</taxon>
        <taxon>Candidatus Falkowiibacteriota</taxon>
    </lineage>
</organism>
<dbReference type="Proteomes" id="UP000228900">
    <property type="component" value="Unassembled WGS sequence"/>
</dbReference>
<dbReference type="InterPro" id="IPR013320">
    <property type="entry name" value="ConA-like_dom_sf"/>
</dbReference>
<dbReference type="AlphaFoldDB" id="A0A2M6WNS2"/>
<accession>A0A2M6WNS2</accession>
<evidence type="ECO:0000313" key="1">
    <source>
        <dbReference type="EMBL" id="PIT94455.1"/>
    </source>
</evidence>
<dbReference type="EMBL" id="PFAQ01000051">
    <property type="protein sequence ID" value="PIT94455.1"/>
    <property type="molecule type" value="Genomic_DNA"/>
</dbReference>
<comment type="caution">
    <text evidence="1">The sequence shown here is derived from an EMBL/GenBank/DDBJ whole genome shotgun (WGS) entry which is preliminary data.</text>
</comment>
<dbReference type="SUPFAM" id="SSF49899">
    <property type="entry name" value="Concanavalin A-like lectins/glucanases"/>
    <property type="match status" value="1"/>
</dbReference>
<gene>
    <name evidence="1" type="ORF">COT98_03580</name>
</gene>
<proteinExistence type="predicted"/>
<name>A0A2M6WNS2_9BACT</name>
<dbReference type="Gene3D" id="2.60.120.200">
    <property type="match status" value="1"/>
</dbReference>
<sequence length="343" mass="37120">MLINMKTIPKKLPGSALLISLLILTGVFVAAFGAGFLSFFNTKNTDVYQQATQARLAAESGAEYAKLMKKGACTAGNTSITVGRSRANVEISCYDANNLLFATSTGILKNSQDVITVDNLPYLNSLILFLKADGNLIAFASSKDIFVTAWGDASSETNDAGQVTAANQPKLIKNALNGKPVLRFFKDAPTYLNLTAPVDLRDYTIFAVYKFTDPAPANPLYYYLGGNAQGVFGGGSNFSDPNYNYGVYAGGAVNADDVPLTNWGIVTHYKNKLYKNGVEPSYNYTGTASPLTFSQIGALEDNGDPRWPFEGDIAEILVYNEALSDTQRIAVEEYLSKKYNINL</sequence>
<reference evidence="2" key="1">
    <citation type="submission" date="2017-09" db="EMBL/GenBank/DDBJ databases">
        <title>Depth-based differentiation of microbial function through sediment-hosted aquifers and enrichment of novel symbionts in the deep terrestrial subsurface.</title>
        <authorList>
            <person name="Probst A.J."/>
            <person name="Ladd B."/>
            <person name="Jarett J.K."/>
            <person name="Geller-Mcgrath D.E."/>
            <person name="Sieber C.M.K."/>
            <person name="Emerson J.B."/>
            <person name="Anantharaman K."/>
            <person name="Thomas B.C."/>
            <person name="Malmstrom R."/>
            <person name="Stieglmeier M."/>
            <person name="Klingl A."/>
            <person name="Woyke T."/>
            <person name="Ryan C.M."/>
            <person name="Banfield J.F."/>
        </authorList>
    </citation>
    <scope>NUCLEOTIDE SEQUENCE [LARGE SCALE GENOMIC DNA]</scope>
</reference>